<dbReference type="Gene3D" id="3.30.70.270">
    <property type="match status" value="1"/>
</dbReference>
<name>A0ABQ9IIV4_9NEOP</name>
<dbReference type="InterPro" id="IPR043502">
    <property type="entry name" value="DNA/RNA_pol_sf"/>
</dbReference>
<evidence type="ECO:0000313" key="1">
    <source>
        <dbReference type="EMBL" id="KAJ8896596.1"/>
    </source>
</evidence>
<dbReference type="SUPFAM" id="SSF56672">
    <property type="entry name" value="DNA/RNA polymerases"/>
    <property type="match status" value="1"/>
</dbReference>
<dbReference type="InterPro" id="IPR043128">
    <property type="entry name" value="Rev_trsase/Diguanyl_cyclase"/>
</dbReference>
<proteinExistence type="predicted"/>
<accession>A0ABQ9IIV4</accession>
<gene>
    <name evidence="1" type="ORF">PR048_001940</name>
</gene>
<comment type="caution">
    <text evidence="1">The sequence shown here is derived from an EMBL/GenBank/DDBJ whole genome shotgun (WGS) entry which is preliminary data.</text>
</comment>
<organism evidence="1 2">
    <name type="scientific">Dryococelus australis</name>
    <dbReference type="NCBI Taxonomy" id="614101"/>
    <lineage>
        <taxon>Eukaryota</taxon>
        <taxon>Metazoa</taxon>
        <taxon>Ecdysozoa</taxon>
        <taxon>Arthropoda</taxon>
        <taxon>Hexapoda</taxon>
        <taxon>Insecta</taxon>
        <taxon>Pterygota</taxon>
        <taxon>Neoptera</taxon>
        <taxon>Polyneoptera</taxon>
        <taxon>Phasmatodea</taxon>
        <taxon>Verophasmatodea</taxon>
        <taxon>Anareolatae</taxon>
        <taxon>Phasmatidae</taxon>
        <taxon>Eurycanthinae</taxon>
        <taxon>Dryococelus</taxon>
    </lineage>
</organism>
<reference evidence="1 2" key="1">
    <citation type="submission" date="2023-02" db="EMBL/GenBank/DDBJ databases">
        <title>LHISI_Scaffold_Assembly.</title>
        <authorList>
            <person name="Stuart O.P."/>
            <person name="Cleave R."/>
            <person name="Magrath M.J.L."/>
            <person name="Mikheyev A.S."/>
        </authorList>
    </citation>
    <scope>NUCLEOTIDE SEQUENCE [LARGE SCALE GENOMIC DNA]</scope>
    <source>
        <strain evidence="1">Daus_M_001</strain>
        <tissue evidence="1">Leg muscle</tissue>
    </source>
</reference>
<keyword evidence="2" id="KW-1185">Reference proteome</keyword>
<dbReference type="EMBL" id="JARBHB010000001">
    <property type="protein sequence ID" value="KAJ8896596.1"/>
    <property type="molecule type" value="Genomic_DNA"/>
</dbReference>
<protein>
    <submittedName>
        <fullName evidence="1">Uncharacterized protein</fullName>
    </submittedName>
</protein>
<dbReference type="Proteomes" id="UP001159363">
    <property type="component" value="Chromosome 1"/>
</dbReference>
<evidence type="ECO:0000313" key="2">
    <source>
        <dbReference type="Proteomes" id="UP001159363"/>
    </source>
</evidence>
<sequence>MYPEKISPILNFTHPRNTKDVVHFLGMLGYFSRLIYHYAAICVHLTRHWSHWKMLHHWSRMSILLTLLNFICDWSCCEQNAHAACMPVKISYLKVKDQLLAARCLATEQGRFKSQLEERTPISSNKKKNSETIFLRERKILIARPMTS</sequence>